<dbReference type="Pfam" id="PF13472">
    <property type="entry name" value="Lipase_GDSL_2"/>
    <property type="match status" value="1"/>
</dbReference>
<keyword evidence="3" id="KW-0378">Hydrolase</keyword>
<dbReference type="EMBL" id="CABFVH010000035">
    <property type="protein sequence ID" value="VUF14553.1"/>
    <property type="molecule type" value="Genomic_DNA"/>
</dbReference>
<dbReference type="Gene3D" id="3.40.50.1110">
    <property type="entry name" value="SGNH hydrolase"/>
    <property type="match status" value="1"/>
</dbReference>
<keyword evidence="5" id="KW-1185">Reference proteome</keyword>
<dbReference type="InterPro" id="IPR051532">
    <property type="entry name" value="Ester_Hydrolysis_Enzymes"/>
</dbReference>
<evidence type="ECO:0000259" key="1">
    <source>
        <dbReference type="Pfam" id="PF13472"/>
    </source>
</evidence>
<protein>
    <submittedName>
        <fullName evidence="3">Arylesterase</fullName>
        <ecNumber evidence="3">3.1.1.2</ecNumber>
    </submittedName>
</protein>
<dbReference type="PANTHER" id="PTHR30383">
    <property type="entry name" value="THIOESTERASE 1/PROTEASE 1/LYSOPHOSPHOLIPASE L1"/>
    <property type="match status" value="1"/>
</dbReference>
<evidence type="ECO:0000313" key="5">
    <source>
        <dbReference type="Proteomes" id="UP001055303"/>
    </source>
</evidence>
<dbReference type="AlphaFoldDB" id="A0A564G230"/>
<reference evidence="2" key="2">
    <citation type="journal article" date="2021" name="Front. Microbiol.">
        <title>Comprehensive Comparative Genomics and Phenotyping of Methylobacterium Species.</title>
        <authorList>
            <person name="Alessa O."/>
            <person name="Ogura Y."/>
            <person name="Fujitani Y."/>
            <person name="Takami H."/>
            <person name="Hayashi T."/>
            <person name="Sahin N."/>
            <person name="Tani A."/>
        </authorList>
    </citation>
    <scope>NUCLEOTIDE SEQUENCE</scope>
    <source>
        <strain evidence="2">DSM 22415</strain>
    </source>
</reference>
<accession>A0A564G230</accession>
<evidence type="ECO:0000313" key="3">
    <source>
        <dbReference type="EMBL" id="VUF14553.1"/>
    </source>
</evidence>
<proteinExistence type="predicted"/>
<gene>
    <name evidence="2" type="ORF">IFDJLNFL_2838</name>
    <name evidence="3" type="ORF">MTDSW087_04278</name>
</gene>
<dbReference type="EMBL" id="BPQI01000078">
    <property type="protein sequence ID" value="GJD56940.1"/>
    <property type="molecule type" value="Genomic_DNA"/>
</dbReference>
<evidence type="ECO:0000313" key="4">
    <source>
        <dbReference type="Proteomes" id="UP000401717"/>
    </source>
</evidence>
<dbReference type="CDD" id="cd01822">
    <property type="entry name" value="Lysophospholipase_L1_like"/>
    <property type="match status" value="1"/>
</dbReference>
<reference evidence="3 4" key="1">
    <citation type="submission" date="2019-06" db="EMBL/GenBank/DDBJ databases">
        <authorList>
            <person name="Rodrigo-Torres L."/>
            <person name="Arahal R. D."/>
            <person name="Lucena T."/>
        </authorList>
    </citation>
    <scope>NUCLEOTIDE SEQUENCE [LARGE SCALE GENOMIC DNA]</scope>
    <source>
        <strain evidence="3 4">SW08-7</strain>
    </source>
</reference>
<evidence type="ECO:0000313" key="2">
    <source>
        <dbReference type="EMBL" id="GJD56940.1"/>
    </source>
</evidence>
<dbReference type="PROSITE" id="PS01098">
    <property type="entry name" value="LIPASE_GDSL_SER"/>
    <property type="match status" value="1"/>
</dbReference>
<dbReference type="Proteomes" id="UP000401717">
    <property type="component" value="Unassembled WGS sequence"/>
</dbReference>
<dbReference type="Proteomes" id="UP001055303">
    <property type="component" value="Unassembled WGS sequence"/>
</dbReference>
<reference evidence="2" key="3">
    <citation type="submission" date="2021-08" db="EMBL/GenBank/DDBJ databases">
        <authorList>
            <person name="Tani A."/>
            <person name="Ola A."/>
            <person name="Ogura Y."/>
            <person name="Katsura K."/>
            <person name="Hayashi T."/>
        </authorList>
    </citation>
    <scope>NUCLEOTIDE SEQUENCE</scope>
    <source>
        <strain evidence="2">DSM 22415</strain>
    </source>
</reference>
<dbReference type="InterPro" id="IPR036514">
    <property type="entry name" value="SGNH_hydro_sf"/>
</dbReference>
<name>A0A564G230_9HYPH</name>
<dbReference type="GO" id="GO:0006629">
    <property type="term" value="P:lipid metabolic process"/>
    <property type="evidence" value="ECO:0007669"/>
    <property type="project" value="InterPro"/>
</dbReference>
<dbReference type="SUPFAM" id="SSF52266">
    <property type="entry name" value="SGNH hydrolase"/>
    <property type="match status" value="1"/>
</dbReference>
<organism evidence="3 4">
    <name type="scientific">Methylobacterium dankookense</name>
    <dbReference type="NCBI Taxonomy" id="560405"/>
    <lineage>
        <taxon>Bacteria</taxon>
        <taxon>Pseudomonadati</taxon>
        <taxon>Pseudomonadota</taxon>
        <taxon>Alphaproteobacteria</taxon>
        <taxon>Hyphomicrobiales</taxon>
        <taxon>Methylobacteriaceae</taxon>
        <taxon>Methylobacterium</taxon>
    </lineage>
</organism>
<dbReference type="InterPro" id="IPR008265">
    <property type="entry name" value="Lipase_GDSL_AS"/>
</dbReference>
<feature type="domain" description="SGNH hydrolase-type esterase" evidence="1">
    <location>
        <begin position="53"/>
        <end position="212"/>
    </location>
</feature>
<dbReference type="EC" id="3.1.1.2" evidence="3"/>
<sequence>MGQGVGHRGPERPDDGRARPLLRFAALLLAALALLMPPLPSEAEPGRTLKLVALGDSLTAGYRLPGDSAFPAVLERELAKRGHGVSIANAGVSGDTATGGLDRVDWSVPDGTDGVILELGANDMLRGTDPAVTRKALDAIVARLKARGIPVLLAGMRASANLGPDYIARFDAIYPDLAHQYGLVLYPFFLEGVAGERGLNLDDGLHPNPKGVDRIVAGILPAVESFLGRLAEPAH</sequence>
<dbReference type="GO" id="GO:0004064">
    <property type="term" value="F:arylesterase activity"/>
    <property type="evidence" value="ECO:0007669"/>
    <property type="project" value="UniProtKB-EC"/>
</dbReference>
<dbReference type="InterPro" id="IPR013830">
    <property type="entry name" value="SGNH_hydro"/>
</dbReference>
<dbReference type="GO" id="GO:0004622">
    <property type="term" value="F:phosphatidylcholine lysophospholipase activity"/>
    <property type="evidence" value="ECO:0007669"/>
    <property type="project" value="TreeGrafter"/>
</dbReference>
<dbReference type="PANTHER" id="PTHR30383:SF24">
    <property type="entry name" value="THIOESTERASE 1_PROTEASE 1_LYSOPHOSPHOLIPASE L1"/>
    <property type="match status" value="1"/>
</dbReference>